<reference evidence="2" key="1">
    <citation type="submission" date="2018-05" db="EMBL/GenBank/DDBJ databases">
        <authorList>
            <person name="Lanie J.A."/>
            <person name="Ng W.-L."/>
            <person name="Kazmierczak K.M."/>
            <person name="Andrzejewski T.M."/>
            <person name="Davidsen T.M."/>
            <person name="Wayne K.J."/>
            <person name="Tettelin H."/>
            <person name="Glass J.I."/>
            <person name="Rusch D."/>
            <person name="Podicherti R."/>
            <person name="Tsui H.-C.T."/>
            <person name="Winkler M.E."/>
        </authorList>
    </citation>
    <scope>NUCLEOTIDE SEQUENCE</scope>
</reference>
<dbReference type="PANTHER" id="PTHR48090">
    <property type="entry name" value="UNDECAPRENYL-PHOSPHATE 4-DEOXY-4-FORMAMIDO-L-ARABINOSE TRANSFERASE-RELATED"/>
    <property type="match status" value="1"/>
</dbReference>
<name>A0A382C232_9ZZZZ</name>
<dbReference type="InterPro" id="IPR050256">
    <property type="entry name" value="Glycosyltransferase_2"/>
</dbReference>
<dbReference type="InterPro" id="IPR001173">
    <property type="entry name" value="Glyco_trans_2-like"/>
</dbReference>
<dbReference type="Pfam" id="PF00535">
    <property type="entry name" value="Glycos_transf_2"/>
    <property type="match status" value="1"/>
</dbReference>
<feature type="domain" description="Glycosyltransferase 2-like" evidence="1">
    <location>
        <begin position="2"/>
        <end position="164"/>
    </location>
</feature>
<accession>A0A382C232</accession>
<dbReference type="SUPFAM" id="SSF53448">
    <property type="entry name" value="Nucleotide-diphospho-sugar transferases"/>
    <property type="match status" value="1"/>
</dbReference>
<evidence type="ECO:0000259" key="1">
    <source>
        <dbReference type="Pfam" id="PF00535"/>
    </source>
</evidence>
<dbReference type="Gene3D" id="3.90.550.10">
    <property type="entry name" value="Spore Coat Polysaccharide Biosynthesis Protein SpsA, Chain A"/>
    <property type="match status" value="1"/>
</dbReference>
<evidence type="ECO:0000313" key="2">
    <source>
        <dbReference type="EMBL" id="SVB19373.1"/>
    </source>
</evidence>
<organism evidence="2">
    <name type="scientific">marine metagenome</name>
    <dbReference type="NCBI Taxonomy" id="408172"/>
    <lineage>
        <taxon>unclassified sequences</taxon>
        <taxon>metagenomes</taxon>
        <taxon>ecological metagenomes</taxon>
    </lineage>
</organism>
<protein>
    <recommendedName>
        <fullName evidence="1">Glycosyltransferase 2-like domain-containing protein</fullName>
    </recommendedName>
</protein>
<dbReference type="AlphaFoldDB" id="A0A382C232"/>
<sequence>MSIIIPAYNEQDTIREILSKVEKVSLANVEKEIIIVNDSSTDKTPEILKTINKKNIKIYHHKKNKGKGAAIQTGLKYVAGDAIIIQDADLEYDPEEYPKLLAPIINGNADVVYGSRFKGGEAQRVLFFWHSLGNKILTALSNMFTNLNLTDMECGYKIFRNEIITQIKLRENRFGFEPEITAKIGKQAKKGKCRIYEVGISYFGRTYEEGKKITWKDGFSAFKCIIKYNLFY</sequence>
<dbReference type="CDD" id="cd04179">
    <property type="entry name" value="DPM_DPG-synthase_like"/>
    <property type="match status" value="1"/>
</dbReference>
<dbReference type="PANTHER" id="PTHR48090:SF7">
    <property type="entry name" value="RFBJ PROTEIN"/>
    <property type="match status" value="1"/>
</dbReference>
<dbReference type="EMBL" id="UINC01032164">
    <property type="protein sequence ID" value="SVB19373.1"/>
    <property type="molecule type" value="Genomic_DNA"/>
</dbReference>
<gene>
    <name evidence="2" type="ORF">METZ01_LOCUS172227</name>
</gene>
<proteinExistence type="predicted"/>
<dbReference type="InterPro" id="IPR029044">
    <property type="entry name" value="Nucleotide-diphossugar_trans"/>
</dbReference>